<organism evidence="1 2">
    <name type="scientific">Mailhella massiliensis</name>
    <dbReference type="NCBI Taxonomy" id="1903261"/>
    <lineage>
        <taxon>Bacteria</taxon>
        <taxon>Pseudomonadati</taxon>
        <taxon>Thermodesulfobacteriota</taxon>
        <taxon>Desulfovibrionia</taxon>
        <taxon>Desulfovibrionales</taxon>
        <taxon>Desulfovibrionaceae</taxon>
        <taxon>Mailhella</taxon>
    </lineage>
</organism>
<dbReference type="InterPro" id="IPR005651">
    <property type="entry name" value="Trm112-like"/>
</dbReference>
<name>A0A921AXW2_9BACT</name>
<comment type="caution">
    <text evidence="1">The sequence shown here is derived from an EMBL/GenBank/DDBJ whole genome shotgun (WGS) entry which is preliminary data.</text>
</comment>
<dbReference type="Proteomes" id="UP000698963">
    <property type="component" value="Unassembled WGS sequence"/>
</dbReference>
<dbReference type="SUPFAM" id="SSF158997">
    <property type="entry name" value="Trm112p-like"/>
    <property type="match status" value="1"/>
</dbReference>
<gene>
    <name evidence="1" type="ORF">K8W16_12075</name>
</gene>
<sequence>MPDSQLQISLCPTCLNPLFVLDIDTSVACPACRMVYPIRDHIPFLFQEAAIPAGIWIMGDGRARREQQ</sequence>
<reference evidence="1" key="2">
    <citation type="submission" date="2021-09" db="EMBL/GenBank/DDBJ databases">
        <authorList>
            <person name="Gilroy R."/>
        </authorList>
    </citation>
    <scope>NUCLEOTIDE SEQUENCE</scope>
    <source>
        <strain evidence="1">ChiGjej2B2-19336</strain>
    </source>
</reference>
<dbReference type="EMBL" id="DYZA01000249">
    <property type="protein sequence ID" value="HJD98367.1"/>
    <property type="molecule type" value="Genomic_DNA"/>
</dbReference>
<dbReference type="AlphaFoldDB" id="A0A921AXW2"/>
<protein>
    <submittedName>
        <fullName evidence="1">Trm112 family protein</fullName>
    </submittedName>
</protein>
<proteinExistence type="predicted"/>
<evidence type="ECO:0000313" key="2">
    <source>
        <dbReference type="Proteomes" id="UP000698963"/>
    </source>
</evidence>
<reference evidence="1" key="1">
    <citation type="journal article" date="2021" name="PeerJ">
        <title>Extensive microbial diversity within the chicken gut microbiome revealed by metagenomics and culture.</title>
        <authorList>
            <person name="Gilroy R."/>
            <person name="Ravi A."/>
            <person name="Getino M."/>
            <person name="Pursley I."/>
            <person name="Horton D.L."/>
            <person name="Alikhan N.F."/>
            <person name="Baker D."/>
            <person name="Gharbi K."/>
            <person name="Hall N."/>
            <person name="Watson M."/>
            <person name="Adriaenssens E.M."/>
            <person name="Foster-Nyarko E."/>
            <person name="Jarju S."/>
            <person name="Secka A."/>
            <person name="Antonio M."/>
            <person name="Oren A."/>
            <person name="Chaudhuri R.R."/>
            <person name="La Ragione R."/>
            <person name="Hildebrand F."/>
            <person name="Pallen M.J."/>
        </authorList>
    </citation>
    <scope>NUCLEOTIDE SEQUENCE</scope>
    <source>
        <strain evidence="1">ChiGjej2B2-19336</strain>
    </source>
</reference>
<dbReference type="Gene3D" id="2.20.25.10">
    <property type="match status" value="1"/>
</dbReference>
<evidence type="ECO:0000313" key="1">
    <source>
        <dbReference type="EMBL" id="HJD98367.1"/>
    </source>
</evidence>
<accession>A0A921AXW2</accession>
<dbReference type="Pfam" id="PF03966">
    <property type="entry name" value="Trm112p"/>
    <property type="match status" value="1"/>
</dbReference>
<dbReference type="RefSeq" id="WP_304124204.1">
    <property type="nucleotide sequence ID" value="NZ_DYZA01000249.1"/>
</dbReference>